<reference evidence="2 3" key="1">
    <citation type="submission" date="2018-11" db="EMBL/GenBank/DDBJ databases">
        <title>Sequencing Av. paragallinarum serogroups.</title>
        <authorList>
            <person name="Hellmuth J.E."/>
            <person name="Boucher C.E."/>
            <person name="Cason E.D."/>
        </authorList>
    </citation>
    <scope>NUCLEOTIDE SEQUENCE [LARGE SCALE GENOMIC DNA]</scope>
    <source>
        <strain evidence="2 3">SA-3</strain>
    </source>
</reference>
<accession>A0A8B3TCV3</accession>
<organism evidence="2 3">
    <name type="scientific">Avibacterium paragallinarum</name>
    <name type="common">Haemophilus gallinarum</name>
    <dbReference type="NCBI Taxonomy" id="728"/>
    <lineage>
        <taxon>Bacteria</taxon>
        <taxon>Pseudomonadati</taxon>
        <taxon>Pseudomonadota</taxon>
        <taxon>Gammaproteobacteria</taxon>
        <taxon>Pasteurellales</taxon>
        <taxon>Pasteurellaceae</taxon>
        <taxon>Avibacterium</taxon>
    </lineage>
</organism>
<gene>
    <name evidence="2" type="ORF">EIG79_04295</name>
</gene>
<keyword evidence="1" id="KW-0812">Transmembrane</keyword>
<dbReference type="Proteomes" id="UP000294229">
    <property type="component" value="Unassembled WGS sequence"/>
</dbReference>
<evidence type="ECO:0000313" key="2">
    <source>
        <dbReference type="EMBL" id="RZN60139.1"/>
    </source>
</evidence>
<sequence length="74" mass="7879">MQQNGIIGFISKLLAIVQIGGNMSEQGTDKAGLAISDGIKFLFKSVGMGIFIALILWLLPSALKGLSEFILALR</sequence>
<keyword evidence="1" id="KW-1133">Transmembrane helix</keyword>
<dbReference type="RefSeq" id="WP_130238638.1">
    <property type="nucleotide sequence ID" value="NZ_RQXS01000013.1"/>
</dbReference>
<proteinExistence type="predicted"/>
<feature type="transmembrane region" description="Helical" evidence="1">
    <location>
        <begin position="41"/>
        <end position="59"/>
    </location>
</feature>
<keyword evidence="1" id="KW-0472">Membrane</keyword>
<dbReference type="AlphaFoldDB" id="A0A8B3TCV3"/>
<evidence type="ECO:0000313" key="3">
    <source>
        <dbReference type="Proteomes" id="UP000294229"/>
    </source>
</evidence>
<name>A0A8B3TCV3_AVIPA</name>
<evidence type="ECO:0000256" key="1">
    <source>
        <dbReference type="SAM" id="Phobius"/>
    </source>
</evidence>
<dbReference type="EMBL" id="RQXS01000013">
    <property type="protein sequence ID" value="RZN60139.1"/>
    <property type="molecule type" value="Genomic_DNA"/>
</dbReference>
<comment type="caution">
    <text evidence="2">The sequence shown here is derived from an EMBL/GenBank/DDBJ whole genome shotgun (WGS) entry which is preliminary data.</text>
</comment>
<protein>
    <submittedName>
        <fullName evidence="2">Uncharacterized protein</fullName>
    </submittedName>
</protein>